<sequence length="87" mass="10055">MTNGVFPPKIWKSVLEKLNTNVVRNINLKQIRQKFNSLRGQHRQFSLLLQHIGSSWDAATGTVTANVEVWKIYLLAHTYSKTIFLIM</sequence>
<organism evidence="1 2">
    <name type="scientific">Bauhinia variegata</name>
    <name type="common">Purple orchid tree</name>
    <name type="synonym">Phanera variegata</name>
    <dbReference type="NCBI Taxonomy" id="167791"/>
    <lineage>
        <taxon>Eukaryota</taxon>
        <taxon>Viridiplantae</taxon>
        <taxon>Streptophyta</taxon>
        <taxon>Embryophyta</taxon>
        <taxon>Tracheophyta</taxon>
        <taxon>Spermatophyta</taxon>
        <taxon>Magnoliopsida</taxon>
        <taxon>eudicotyledons</taxon>
        <taxon>Gunneridae</taxon>
        <taxon>Pentapetalae</taxon>
        <taxon>rosids</taxon>
        <taxon>fabids</taxon>
        <taxon>Fabales</taxon>
        <taxon>Fabaceae</taxon>
        <taxon>Cercidoideae</taxon>
        <taxon>Cercideae</taxon>
        <taxon>Bauhiniinae</taxon>
        <taxon>Bauhinia</taxon>
    </lineage>
</organism>
<protein>
    <submittedName>
        <fullName evidence="1">Uncharacterized protein</fullName>
    </submittedName>
</protein>
<evidence type="ECO:0000313" key="1">
    <source>
        <dbReference type="EMBL" id="KAI4313263.1"/>
    </source>
</evidence>
<dbReference type="EMBL" id="CM039436">
    <property type="protein sequence ID" value="KAI4313263.1"/>
    <property type="molecule type" value="Genomic_DNA"/>
</dbReference>
<proteinExistence type="predicted"/>
<evidence type="ECO:0000313" key="2">
    <source>
        <dbReference type="Proteomes" id="UP000828941"/>
    </source>
</evidence>
<dbReference type="Proteomes" id="UP000828941">
    <property type="component" value="Chromosome 11"/>
</dbReference>
<keyword evidence="2" id="KW-1185">Reference proteome</keyword>
<name>A0ACB9LQC3_BAUVA</name>
<comment type="caution">
    <text evidence="1">The sequence shown here is derived from an EMBL/GenBank/DDBJ whole genome shotgun (WGS) entry which is preliminary data.</text>
</comment>
<accession>A0ACB9LQC3</accession>
<gene>
    <name evidence="1" type="ORF">L6164_026254</name>
</gene>
<reference evidence="1 2" key="1">
    <citation type="journal article" date="2022" name="DNA Res.">
        <title>Chromosomal-level genome assembly of the orchid tree Bauhinia variegata (Leguminosae; Cercidoideae) supports the allotetraploid origin hypothesis of Bauhinia.</title>
        <authorList>
            <person name="Zhong Y."/>
            <person name="Chen Y."/>
            <person name="Zheng D."/>
            <person name="Pang J."/>
            <person name="Liu Y."/>
            <person name="Luo S."/>
            <person name="Meng S."/>
            <person name="Qian L."/>
            <person name="Wei D."/>
            <person name="Dai S."/>
            <person name="Zhou R."/>
        </authorList>
    </citation>
    <scope>NUCLEOTIDE SEQUENCE [LARGE SCALE GENOMIC DNA]</scope>
    <source>
        <strain evidence="1">BV-YZ2020</strain>
    </source>
</reference>